<evidence type="ECO:0000256" key="1">
    <source>
        <dbReference type="SAM" id="MobiDB-lite"/>
    </source>
</evidence>
<dbReference type="AlphaFoldDB" id="A0A8K1CE92"/>
<accession>A0A8K1CE92</accession>
<feature type="region of interest" description="Disordered" evidence="1">
    <location>
        <begin position="89"/>
        <end position="132"/>
    </location>
</feature>
<proteinExistence type="predicted"/>
<sequence length="328" mass="36840">MTTPALDGKTSFVVAQRRLSCRYRVTKSEDTLSVWLEDRTSKEQWQTEALALKDFVTDKNVLPAGNIESYARCFVTCLAEDEATEDKAIEDDSVEEVKDNKGKRKAKNQDPDGNRAKKQKPSQGRALSAPTKDGSRTLTLWLDFGFPAFQGKVEYFLKLLPVEREFVDVIAAKMLDVEDDIVDLKHDVKRLNTLTIPPPREELAVIALTENNRKSENQYIKRKKAFSGGEAFELADNGETIVFKLGGVFLISMNIFHQSSRSGYPLELRVNGVAVNHLTGCKTNEGIQSSLTTMKKLESGDTLKLFYRGNYQTGDGNSMSIVQLRREE</sequence>
<organism evidence="2 3">
    <name type="scientific">Pythium oligandrum</name>
    <name type="common">Mycoparasitic fungus</name>
    <dbReference type="NCBI Taxonomy" id="41045"/>
    <lineage>
        <taxon>Eukaryota</taxon>
        <taxon>Sar</taxon>
        <taxon>Stramenopiles</taxon>
        <taxon>Oomycota</taxon>
        <taxon>Peronosporomycetes</taxon>
        <taxon>Pythiales</taxon>
        <taxon>Pythiaceae</taxon>
        <taxon>Pythium</taxon>
    </lineage>
</organism>
<keyword evidence="3" id="KW-1185">Reference proteome</keyword>
<name>A0A8K1CE92_PYTOL</name>
<reference evidence="2" key="1">
    <citation type="submission" date="2019-03" db="EMBL/GenBank/DDBJ databases">
        <title>Long read genome sequence of the mycoparasitic Pythium oligandrum ATCC 38472 isolated from sugarbeet rhizosphere.</title>
        <authorList>
            <person name="Gaulin E."/>
        </authorList>
    </citation>
    <scope>NUCLEOTIDE SEQUENCE</scope>
    <source>
        <strain evidence="2">ATCC 38472_TT</strain>
    </source>
</reference>
<comment type="caution">
    <text evidence="2">The sequence shown here is derived from an EMBL/GenBank/DDBJ whole genome shotgun (WGS) entry which is preliminary data.</text>
</comment>
<dbReference type="OrthoDB" id="126844at2759"/>
<evidence type="ECO:0000313" key="3">
    <source>
        <dbReference type="Proteomes" id="UP000794436"/>
    </source>
</evidence>
<gene>
    <name evidence="2" type="ORF">Poli38472_013653</name>
</gene>
<dbReference type="EMBL" id="SPLM01000077">
    <property type="protein sequence ID" value="TMW61190.1"/>
    <property type="molecule type" value="Genomic_DNA"/>
</dbReference>
<dbReference type="Proteomes" id="UP000794436">
    <property type="component" value="Unassembled WGS sequence"/>
</dbReference>
<protein>
    <submittedName>
        <fullName evidence="2">Uncharacterized protein</fullName>
    </submittedName>
</protein>
<evidence type="ECO:0000313" key="2">
    <source>
        <dbReference type="EMBL" id="TMW61190.1"/>
    </source>
</evidence>